<feature type="transmembrane region" description="Helical" evidence="1">
    <location>
        <begin position="69"/>
        <end position="95"/>
    </location>
</feature>
<evidence type="ECO:0000313" key="3">
    <source>
        <dbReference type="Proteomes" id="UP000291286"/>
    </source>
</evidence>
<proteinExistence type="predicted"/>
<evidence type="ECO:0000313" key="2">
    <source>
        <dbReference type="EMBL" id="TAA32863.1"/>
    </source>
</evidence>
<keyword evidence="1" id="KW-0472">Membrane</keyword>
<keyword evidence="1" id="KW-0812">Transmembrane</keyword>
<dbReference type="SUPFAM" id="SSF82866">
    <property type="entry name" value="Multidrug efflux transporter AcrB transmembrane domain"/>
    <property type="match status" value="1"/>
</dbReference>
<feature type="transmembrane region" description="Helical" evidence="1">
    <location>
        <begin position="39"/>
        <end position="57"/>
    </location>
</feature>
<dbReference type="Proteomes" id="UP000291286">
    <property type="component" value="Unassembled WGS sequence"/>
</dbReference>
<gene>
    <name evidence="2" type="ORF">EA661_00830</name>
</gene>
<evidence type="ECO:0000256" key="1">
    <source>
        <dbReference type="SAM" id="Phobius"/>
    </source>
</evidence>
<dbReference type="EMBL" id="SHMB01000001">
    <property type="protein sequence ID" value="TAA32863.1"/>
    <property type="molecule type" value="Genomic_DNA"/>
</dbReference>
<protein>
    <submittedName>
        <fullName evidence="2">Uncharacterized protein</fullName>
    </submittedName>
</protein>
<sequence length="119" mass="12121">MAIKNEKELGEALKNEQDTIEIEGDLSRKVMKIKATGKVAWAVAIGAIGIAVILALGSGGTTAPFSGAVGIGAVSVLGLPAALSAVAIAVAARGVGALNSLRRYKIVRQEGSKLVLSRR</sequence>
<dbReference type="AlphaFoldDB" id="A0A4Q8LNS4"/>
<name>A0A4Q8LNS4_9GAMM</name>
<keyword evidence="1" id="KW-1133">Transmembrane helix</keyword>
<dbReference type="RefSeq" id="WP_130514802.1">
    <property type="nucleotide sequence ID" value="NZ_SHMA01000001.1"/>
</dbReference>
<accession>A0A4Q8LNS4</accession>
<comment type="caution">
    <text evidence="2">The sequence shown here is derived from an EMBL/GenBank/DDBJ whole genome shotgun (WGS) entry which is preliminary data.</text>
</comment>
<organism evidence="2 3">
    <name type="scientific">Pseudoxanthomonas winnipegensis</name>
    <dbReference type="NCBI Taxonomy" id="2480810"/>
    <lineage>
        <taxon>Bacteria</taxon>
        <taxon>Pseudomonadati</taxon>
        <taxon>Pseudomonadota</taxon>
        <taxon>Gammaproteobacteria</taxon>
        <taxon>Lysobacterales</taxon>
        <taxon>Lysobacteraceae</taxon>
        <taxon>Pseudoxanthomonas</taxon>
    </lineage>
</organism>
<reference evidence="2 3" key="1">
    <citation type="submission" date="2019-02" db="EMBL/GenBank/DDBJ databases">
        <title>WGS of Pseudoxanthomonas species novum from clinical isolates.</title>
        <authorList>
            <person name="Bernier A.-M."/>
            <person name="Bernard K."/>
            <person name="Vachon A."/>
        </authorList>
    </citation>
    <scope>NUCLEOTIDE SEQUENCE [LARGE SCALE GENOMIC DNA]</scope>
    <source>
        <strain evidence="2 3">NML171202</strain>
    </source>
</reference>